<evidence type="ECO:0000313" key="2">
    <source>
        <dbReference type="EMBL" id="GJT23914.1"/>
    </source>
</evidence>
<dbReference type="InterPro" id="IPR036691">
    <property type="entry name" value="Endo/exonu/phosph_ase_sf"/>
</dbReference>
<comment type="caution">
    <text evidence="2">The sequence shown here is derived from an EMBL/GenBank/DDBJ whole genome shotgun (WGS) entry which is preliminary data.</text>
</comment>
<dbReference type="Proteomes" id="UP001151760">
    <property type="component" value="Unassembled WGS sequence"/>
</dbReference>
<feature type="compositionally biased region" description="Polar residues" evidence="1">
    <location>
        <begin position="1"/>
        <end position="18"/>
    </location>
</feature>
<feature type="region of interest" description="Disordered" evidence="1">
    <location>
        <begin position="1"/>
        <end position="91"/>
    </location>
</feature>
<dbReference type="EMBL" id="BQNB010014093">
    <property type="protein sequence ID" value="GJT23914.1"/>
    <property type="molecule type" value="Genomic_DNA"/>
</dbReference>
<dbReference type="Gene3D" id="3.60.10.10">
    <property type="entry name" value="Endonuclease/exonuclease/phosphatase"/>
    <property type="match status" value="1"/>
</dbReference>
<evidence type="ECO:0000256" key="1">
    <source>
        <dbReference type="SAM" id="MobiDB-lite"/>
    </source>
</evidence>
<organism evidence="2 3">
    <name type="scientific">Tanacetum coccineum</name>
    <dbReference type="NCBI Taxonomy" id="301880"/>
    <lineage>
        <taxon>Eukaryota</taxon>
        <taxon>Viridiplantae</taxon>
        <taxon>Streptophyta</taxon>
        <taxon>Embryophyta</taxon>
        <taxon>Tracheophyta</taxon>
        <taxon>Spermatophyta</taxon>
        <taxon>Magnoliopsida</taxon>
        <taxon>eudicotyledons</taxon>
        <taxon>Gunneridae</taxon>
        <taxon>Pentapetalae</taxon>
        <taxon>asterids</taxon>
        <taxon>campanulids</taxon>
        <taxon>Asterales</taxon>
        <taxon>Asteraceae</taxon>
        <taxon>Asteroideae</taxon>
        <taxon>Anthemideae</taxon>
        <taxon>Anthemidinae</taxon>
        <taxon>Tanacetum</taxon>
    </lineage>
</organism>
<evidence type="ECO:0000313" key="3">
    <source>
        <dbReference type="Proteomes" id="UP001151760"/>
    </source>
</evidence>
<keyword evidence="3" id="KW-1185">Reference proteome</keyword>
<feature type="compositionally biased region" description="Polar residues" evidence="1">
    <location>
        <begin position="66"/>
        <end position="79"/>
    </location>
</feature>
<dbReference type="SUPFAM" id="SSF56219">
    <property type="entry name" value="DNase I-like"/>
    <property type="match status" value="1"/>
</dbReference>
<reference evidence="2" key="2">
    <citation type="submission" date="2022-01" db="EMBL/GenBank/DDBJ databases">
        <authorList>
            <person name="Yamashiro T."/>
            <person name="Shiraishi A."/>
            <person name="Satake H."/>
            <person name="Nakayama K."/>
        </authorList>
    </citation>
    <scope>NUCLEOTIDE SEQUENCE</scope>
</reference>
<accession>A0ABQ5CBI0</accession>
<reference evidence="2" key="1">
    <citation type="journal article" date="2022" name="Int. J. Mol. Sci.">
        <title>Draft Genome of Tanacetum Coccineum: Genomic Comparison of Closely Related Tanacetum-Family Plants.</title>
        <authorList>
            <person name="Yamashiro T."/>
            <person name="Shiraishi A."/>
            <person name="Nakayama K."/>
            <person name="Satake H."/>
        </authorList>
    </citation>
    <scope>NUCLEOTIDE SEQUENCE</scope>
</reference>
<proteinExistence type="predicted"/>
<name>A0ABQ5CBI0_9ASTR</name>
<gene>
    <name evidence="2" type="ORF">Tco_0893851</name>
</gene>
<protein>
    <submittedName>
        <fullName evidence="2">Sodium/hydrogen exchanger 6</fullName>
    </submittedName>
</protein>
<sequence length="337" mass="37874">MDIANNDNTSNDGFQQVVNKKRNNKKGGAGNKIPKGVPVAKGFQDGKEFNYQPKAPSFGPNGGSTRGVTSSKVGSSTRPNEGALLVNKDTSNDRLKDKDVVDTGVMKMSNISSPNPFAALGVDEDEDEDIENVYDEFANLDLNRTSGASTPVKLRLDNKTLFCSFVYADTYYVDRRARWNNLADHANLIRDKPWVLLGDFNASLNMEDHSCGGYEPNIAMREFKDCVHNMEVMNVNCIGFREVVDYGWNLNVDGCAMYRVVKRLKGLKSPFRKLLHNQGNLHNRVDLLQKELDEIQKAVDKGPHNADLREKHAHYLLAFKKASLDEERFLRQKSKIE</sequence>